<evidence type="ECO:0000256" key="2">
    <source>
        <dbReference type="ARBA" id="ARBA00010892"/>
    </source>
</evidence>
<evidence type="ECO:0000256" key="4">
    <source>
        <dbReference type="ARBA" id="ARBA00022596"/>
    </source>
</evidence>
<dbReference type="PANTHER" id="PTHR31611">
    <property type="entry name" value="HIGH-AFFINITY NICKEL TRANSPORT PROTEIN NIC1"/>
    <property type="match status" value="1"/>
</dbReference>
<feature type="transmembrane region" description="Helical" evidence="8">
    <location>
        <begin position="20"/>
        <end position="40"/>
    </location>
</feature>
<evidence type="ECO:0000256" key="1">
    <source>
        <dbReference type="ARBA" id="ARBA00004127"/>
    </source>
</evidence>
<evidence type="ECO:0000313" key="9">
    <source>
        <dbReference type="EMBL" id="THH03297.1"/>
    </source>
</evidence>
<dbReference type="GO" id="GO:0015099">
    <property type="term" value="F:nickel cation transmembrane transporter activity"/>
    <property type="evidence" value="ECO:0007669"/>
    <property type="project" value="UniProtKB-UniRule"/>
</dbReference>
<feature type="transmembrane region" description="Helical" evidence="8">
    <location>
        <begin position="205"/>
        <end position="224"/>
    </location>
</feature>
<comment type="subcellular location">
    <subcellularLocation>
        <location evidence="8">Cell membrane</location>
        <topology evidence="8">Multi-pass membrane protein</topology>
    </subcellularLocation>
    <subcellularLocation>
        <location evidence="1">Endomembrane system</location>
        <topology evidence="1">Multi-pass membrane protein</topology>
    </subcellularLocation>
</comment>
<keyword evidence="3 8" id="KW-0813">Transport</keyword>
<feature type="transmembrane region" description="Helical" evidence="8">
    <location>
        <begin position="87"/>
        <end position="111"/>
    </location>
</feature>
<keyword evidence="10" id="KW-1185">Reference proteome</keyword>
<feature type="transmembrane region" description="Helical" evidence="8">
    <location>
        <begin position="123"/>
        <end position="148"/>
    </location>
</feature>
<evidence type="ECO:0000313" key="10">
    <source>
        <dbReference type="Proteomes" id="UP000308199"/>
    </source>
</evidence>
<feature type="transmembrane region" description="Helical" evidence="8">
    <location>
        <begin position="380"/>
        <end position="401"/>
    </location>
</feature>
<gene>
    <name evidence="9" type="ORF">EW145_g6371</name>
</gene>
<dbReference type="EMBL" id="SGPK01000472">
    <property type="protein sequence ID" value="THH03297.1"/>
    <property type="molecule type" value="Genomic_DNA"/>
</dbReference>
<comment type="caution">
    <text evidence="9">The sequence shown here is derived from an EMBL/GenBank/DDBJ whole genome shotgun (WGS) entry which is preliminary data.</text>
</comment>
<feature type="transmembrane region" description="Helical" evidence="8">
    <location>
        <begin position="442"/>
        <end position="462"/>
    </location>
</feature>
<evidence type="ECO:0000256" key="5">
    <source>
        <dbReference type="ARBA" id="ARBA00022692"/>
    </source>
</evidence>
<name>A0A4S4KXD6_9AGAM</name>
<reference evidence="9 10" key="1">
    <citation type="submission" date="2019-02" db="EMBL/GenBank/DDBJ databases">
        <title>Genome sequencing of the rare red list fungi Phellinidium pouzarii.</title>
        <authorList>
            <person name="Buettner E."/>
            <person name="Kellner H."/>
        </authorList>
    </citation>
    <scope>NUCLEOTIDE SEQUENCE [LARGE SCALE GENOMIC DNA]</scope>
    <source>
        <strain evidence="9 10">DSM 108285</strain>
    </source>
</reference>
<evidence type="ECO:0000256" key="8">
    <source>
        <dbReference type="RuleBase" id="RU362101"/>
    </source>
</evidence>
<dbReference type="InterPro" id="IPR011541">
    <property type="entry name" value="Ni/Co_transpt_high_affinity"/>
</dbReference>
<dbReference type="OrthoDB" id="5197598at2759"/>
<evidence type="ECO:0000256" key="7">
    <source>
        <dbReference type="ARBA" id="ARBA00023136"/>
    </source>
</evidence>
<dbReference type="Proteomes" id="UP000308199">
    <property type="component" value="Unassembled WGS sequence"/>
</dbReference>
<dbReference type="GO" id="GO:0005886">
    <property type="term" value="C:plasma membrane"/>
    <property type="evidence" value="ECO:0007669"/>
    <property type="project" value="UniProtKB-SubCell"/>
</dbReference>
<evidence type="ECO:0000256" key="3">
    <source>
        <dbReference type="ARBA" id="ARBA00022448"/>
    </source>
</evidence>
<keyword evidence="5 8" id="KW-0812">Transmembrane</keyword>
<dbReference type="Pfam" id="PF03824">
    <property type="entry name" value="NicO"/>
    <property type="match status" value="1"/>
</dbReference>
<organism evidence="9 10">
    <name type="scientific">Phellinidium pouzarii</name>
    <dbReference type="NCBI Taxonomy" id="167371"/>
    <lineage>
        <taxon>Eukaryota</taxon>
        <taxon>Fungi</taxon>
        <taxon>Dikarya</taxon>
        <taxon>Basidiomycota</taxon>
        <taxon>Agaricomycotina</taxon>
        <taxon>Agaricomycetes</taxon>
        <taxon>Hymenochaetales</taxon>
        <taxon>Hymenochaetaceae</taxon>
        <taxon>Phellinidium</taxon>
    </lineage>
</organism>
<evidence type="ECO:0000256" key="6">
    <source>
        <dbReference type="ARBA" id="ARBA00022989"/>
    </source>
</evidence>
<feature type="transmembrane region" description="Helical" evidence="8">
    <location>
        <begin position="236"/>
        <end position="256"/>
    </location>
</feature>
<keyword evidence="7 8" id="KW-0472">Membrane</keyword>
<dbReference type="AlphaFoldDB" id="A0A4S4KXD6"/>
<protein>
    <recommendedName>
        <fullName evidence="8">Nickel/cobalt efflux system</fullName>
    </recommendedName>
</protein>
<keyword evidence="4" id="KW-0533">Nickel</keyword>
<keyword evidence="6 8" id="KW-1133">Transmembrane helix</keyword>
<dbReference type="InterPro" id="IPR004688">
    <property type="entry name" value="Ni/Co_transpt"/>
</dbReference>
<comment type="similarity">
    <text evidence="2 8">Belongs to the NiCoT transporter (TC 2.A.52) family.</text>
</comment>
<sequence>MTLKSYRNWKLTLFGRSLLLITLELFANAVCWIVAGLLFGRREETRGTMSLALLAWTIALDADHISAIDNATRGLISLGQLPVTCGLFFSLGHSTIVIAVNVAIAISTSVYDKVSGVSNVGGIVGTAVSASFLFIIGLANSVILARVLRNRRRRKRAMAASTTQDNGEARAVVTEVDEKSERSIMMRIIGPVTTFVDKPWKMYPVGVLFGFGFDTASSIALLAISALAEKNNDGKGIAQANIVVLPFLFTVGMTLVDSADSVLMLYAYAGGLDRTFALFERRTTIEKDTIDGDSPQCARQGLDEPAIPQTLSVECVHPPELLSNLLSEETNSEPRCAQTEVQDSKLQLRLEPAIGPETSPKGEEQEDVTRRNMRVKQHTMSTLSLVLTLISILVAFSISLIEFMGLIGERCRACQRAAEDPDGGGLAGSWWRGWAKANDDSGFIGAAIVGGFVIIVAGWYGCRWIIRKTRKDPEEHT</sequence>
<dbReference type="PANTHER" id="PTHR31611:SF0">
    <property type="entry name" value="HIGH-AFFINITY NICKEL TRANSPORT PROTEIN NIC1"/>
    <property type="match status" value="1"/>
</dbReference>
<dbReference type="GO" id="GO:0012505">
    <property type="term" value="C:endomembrane system"/>
    <property type="evidence" value="ECO:0007669"/>
    <property type="project" value="UniProtKB-SubCell"/>
</dbReference>
<proteinExistence type="inferred from homology"/>
<accession>A0A4S4KXD6</accession>